<evidence type="ECO:0000313" key="12">
    <source>
        <dbReference type="Proteomes" id="UP001274896"/>
    </source>
</evidence>
<comment type="subcellular location">
    <subcellularLocation>
        <location evidence="1">Cell membrane</location>
        <topology evidence="1">Multi-pass membrane protein</topology>
    </subcellularLocation>
</comment>
<dbReference type="InterPro" id="IPR026763">
    <property type="entry name" value="TMEM182"/>
</dbReference>
<evidence type="ECO:0000256" key="1">
    <source>
        <dbReference type="ARBA" id="ARBA00004651"/>
    </source>
</evidence>
<evidence type="ECO:0000313" key="11">
    <source>
        <dbReference type="EMBL" id="KAK3557233.1"/>
    </source>
</evidence>
<keyword evidence="5" id="KW-0517">Myogenesis</keyword>
<evidence type="ECO:0000256" key="5">
    <source>
        <dbReference type="ARBA" id="ARBA00022541"/>
    </source>
</evidence>
<dbReference type="Proteomes" id="UP001274896">
    <property type="component" value="Unassembled WGS sequence"/>
</dbReference>
<dbReference type="Pfam" id="PF13903">
    <property type="entry name" value="Claudin_2"/>
    <property type="match status" value="1"/>
</dbReference>
<dbReference type="AlphaFoldDB" id="A0AAE0RJP5"/>
<dbReference type="PANTHER" id="PTHR32012:SF0">
    <property type="entry name" value="TRANSMEMBRANE PROTEIN 182"/>
    <property type="match status" value="1"/>
</dbReference>
<evidence type="ECO:0000256" key="7">
    <source>
        <dbReference type="ARBA" id="ARBA00022729"/>
    </source>
</evidence>
<sequence length="126" mass="14485">MRVTVLQFLAGFCGCLGFLFFLLSLGTDYWLLSLESCDPQDKNTEELRRVIGKDGLKEDPNVAKSTVLSYHEGIFWRCSYRTDRDEESILDFWITNQPAEKICMPVYLSDDPLPDKRSTLNAYTTT</sequence>
<accession>A0AAE0RJP5</accession>
<organism evidence="11 12">
    <name type="scientific">Hemibagrus guttatus</name>
    <dbReference type="NCBI Taxonomy" id="175788"/>
    <lineage>
        <taxon>Eukaryota</taxon>
        <taxon>Metazoa</taxon>
        <taxon>Chordata</taxon>
        <taxon>Craniata</taxon>
        <taxon>Vertebrata</taxon>
        <taxon>Euteleostomi</taxon>
        <taxon>Actinopterygii</taxon>
        <taxon>Neopterygii</taxon>
        <taxon>Teleostei</taxon>
        <taxon>Ostariophysi</taxon>
        <taxon>Siluriformes</taxon>
        <taxon>Bagridae</taxon>
        <taxon>Hemibagrus</taxon>
    </lineage>
</organism>
<keyword evidence="9" id="KW-0472">Membrane</keyword>
<dbReference type="PROSITE" id="PS51257">
    <property type="entry name" value="PROKAR_LIPOPROTEIN"/>
    <property type="match status" value="1"/>
</dbReference>
<keyword evidence="6" id="KW-0812">Transmembrane</keyword>
<keyword evidence="7" id="KW-0732">Signal</keyword>
<proteinExistence type="inferred from homology"/>
<gene>
    <name evidence="11" type="ORF">QTP70_026107</name>
</gene>
<keyword evidence="10" id="KW-0325">Glycoprotein</keyword>
<dbReference type="GO" id="GO:0007517">
    <property type="term" value="P:muscle organ development"/>
    <property type="evidence" value="ECO:0007669"/>
    <property type="project" value="UniProtKB-KW"/>
</dbReference>
<dbReference type="EMBL" id="JAUCMX010000001">
    <property type="protein sequence ID" value="KAK3557233.1"/>
    <property type="molecule type" value="Genomic_DNA"/>
</dbReference>
<evidence type="ECO:0000256" key="4">
    <source>
        <dbReference type="ARBA" id="ARBA00022475"/>
    </source>
</evidence>
<keyword evidence="12" id="KW-1185">Reference proteome</keyword>
<evidence type="ECO:0000256" key="2">
    <source>
        <dbReference type="ARBA" id="ARBA00006418"/>
    </source>
</evidence>
<name>A0AAE0RJP5_9TELE</name>
<evidence type="ECO:0000256" key="10">
    <source>
        <dbReference type="ARBA" id="ARBA00023180"/>
    </source>
</evidence>
<comment type="similarity">
    <text evidence="2">Belongs to the TMEM182 family.</text>
</comment>
<evidence type="ECO:0000256" key="8">
    <source>
        <dbReference type="ARBA" id="ARBA00022989"/>
    </source>
</evidence>
<evidence type="ECO:0000256" key="6">
    <source>
        <dbReference type="ARBA" id="ARBA00022692"/>
    </source>
</evidence>
<reference evidence="11" key="1">
    <citation type="submission" date="2023-06" db="EMBL/GenBank/DDBJ databases">
        <title>Male Hemibagrus guttatus genome.</title>
        <authorList>
            <person name="Bian C."/>
        </authorList>
    </citation>
    <scope>NUCLEOTIDE SEQUENCE</scope>
    <source>
        <strain evidence="11">Male_cb2023</strain>
        <tissue evidence="11">Muscle</tissue>
    </source>
</reference>
<protein>
    <recommendedName>
        <fullName evidence="3">Transmembrane protein 182</fullName>
    </recommendedName>
</protein>
<dbReference type="PANTHER" id="PTHR32012">
    <property type="entry name" value="TRANSMEMBRANE PROTEIN 182-RELATED"/>
    <property type="match status" value="1"/>
</dbReference>
<evidence type="ECO:0000256" key="9">
    <source>
        <dbReference type="ARBA" id="ARBA00023136"/>
    </source>
</evidence>
<comment type="caution">
    <text evidence="11">The sequence shown here is derived from an EMBL/GenBank/DDBJ whole genome shotgun (WGS) entry which is preliminary data.</text>
</comment>
<dbReference type="Gene3D" id="1.20.140.150">
    <property type="match status" value="1"/>
</dbReference>
<dbReference type="InterPro" id="IPR004031">
    <property type="entry name" value="PMP22/EMP/MP20/Claudin"/>
</dbReference>
<keyword evidence="4" id="KW-1003">Cell membrane</keyword>
<evidence type="ECO:0000256" key="3">
    <source>
        <dbReference type="ARBA" id="ARBA00014600"/>
    </source>
</evidence>
<keyword evidence="8" id="KW-1133">Transmembrane helix</keyword>
<dbReference type="GO" id="GO:0005886">
    <property type="term" value="C:plasma membrane"/>
    <property type="evidence" value="ECO:0007669"/>
    <property type="project" value="UniProtKB-SubCell"/>
</dbReference>